<reference evidence="2" key="1">
    <citation type="submission" date="2016-02" db="EMBL/GenBank/DDBJ databases">
        <authorList>
            <person name="Wibberg D."/>
        </authorList>
    </citation>
    <scope>NUCLEOTIDE SEQUENCE [LARGE SCALE GENOMIC DNA]</scope>
</reference>
<keyword evidence="2" id="KW-1185">Reference proteome</keyword>
<evidence type="ECO:0000313" key="1">
    <source>
        <dbReference type="EMBL" id="SBW17036.1"/>
    </source>
</evidence>
<organism evidence="1 2">
    <name type="scientific">Candidatus Protofrankia californiensis</name>
    <dbReference type="NCBI Taxonomy" id="1839754"/>
    <lineage>
        <taxon>Bacteria</taxon>
        <taxon>Bacillati</taxon>
        <taxon>Actinomycetota</taxon>
        <taxon>Actinomycetes</taxon>
        <taxon>Frankiales</taxon>
        <taxon>Frankiaceae</taxon>
        <taxon>Protofrankia</taxon>
    </lineage>
</organism>
<protein>
    <submittedName>
        <fullName evidence="1">Uncharacterized protein</fullName>
    </submittedName>
</protein>
<dbReference type="AlphaFoldDB" id="A0A1C3NSR6"/>
<proteinExistence type="predicted"/>
<accession>A0A1C3NSR6</accession>
<evidence type="ECO:0000313" key="2">
    <source>
        <dbReference type="Proteomes" id="UP000199013"/>
    </source>
</evidence>
<gene>
    <name evidence="1" type="ORF">FDG2_0038</name>
</gene>
<dbReference type="Proteomes" id="UP000199013">
    <property type="component" value="Unassembled WGS sequence"/>
</dbReference>
<name>A0A1C3NSR6_9ACTN</name>
<sequence length="77" mass="8486">MLYGVVRFEPGDERRVRDTTITFDSPASAELFAVESGWHDYQVTPLFFFVDHATAPAAGRMLLGAALARSVRRAGGR</sequence>
<dbReference type="EMBL" id="FLUV01000015">
    <property type="protein sequence ID" value="SBW17036.1"/>
    <property type="molecule type" value="Genomic_DNA"/>
</dbReference>